<organism evidence="2 3">
    <name type="scientific">Levilactobacillus brevis</name>
    <name type="common">Lactobacillus brevis</name>
    <dbReference type="NCBI Taxonomy" id="1580"/>
    <lineage>
        <taxon>Bacteria</taxon>
        <taxon>Bacillati</taxon>
        <taxon>Bacillota</taxon>
        <taxon>Bacilli</taxon>
        <taxon>Lactobacillales</taxon>
        <taxon>Lactobacillaceae</taxon>
        <taxon>Levilactobacillus</taxon>
    </lineage>
</organism>
<feature type="transmembrane region" description="Helical" evidence="1">
    <location>
        <begin position="12"/>
        <end position="29"/>
    </location>
</feature>
<dbReference type="NCBIfam" id="TIGR01167">
    <property type="entry name" value="LPXTG_anchor"/>
    <property type="match status" value="1"/>
</dbReference>
<gene>
    <name evidence="2" type="ORF">CNR29_07200</name>
</gene>
<protein>
    <recommendedName>
        <fullName evidence="4">Gram-positive cocci surface proteins LPxTG domain-containing protein</fullName>
    </recommendedName>
</protein>
<dbReference type="Proteomes" id="UP000217918">
    <property type="component" value="Unassembled WGS sequence"/>
</dbReference>
<dbReference type="GeneID" id="99991573"/>
<reference evidence="2 3" key="1">
    <citation type="submission" date="2017-09" db="EMBL/GenBank/DDBJ databases">
        <title>Genome sequence of Lactobacillus brevis D7.</title>
        <authorList>
            <person name="Kwon M.-S."/>
            <person name="Lim S.K."/>
            <person name="Choi H.-J."/>
        </authorList>
    </citation>
    <scope>NUCLEOTIDE SEQUENCE [LARGE SCALE GENOMIC DNA]</scope>
    <source>
        <strain evidence="2 3">D7</strain>
    </source>
</reference>
<accession>A0A2A3TXR5</accession>
<evidence type="ECO:0000256" key="1">
    <source>
        <dbReference type="SAM" id="Phobius"/>
    </source>
</evidence>
<keyword evidence="1" id="KW-0812">Transmembrane</keyword>
<sequence length="33" mass="3453">MMQLPQTSNSTGLAVTVLGLLLLITALVIKKKG</sequence>
<comment type="caution">
    <text evidence="2">The sequence shown here is derived from an EMBL/GenBank/DDBJ whole genome shotgun (WGS) entry which is preliminary data.</text>
</comment>
<dbReference type="EMBL" id="NVYO01000001">
    <property type="protein sequence ID" value="PBQ23812.1"/>
    <property type="molecule type" value="Genomic_DNA"/>
</dbReference>
<evidence type="ECO:0008006" key="4">
    <source>
        <dbReference type="Google" id="ProtNLM"/>
    </source>
</evidence>
<evidence type="ECO:0000313" key="3">
    <source>
        <dbReference type="Proteomes" id="UP000217918"/>
    </source>
</evidence>
<evidence type="ECO:0000313" key="2">
    <source>
        <dbReference type="EMBL" id="PBQ23812.1"/>
    </source>
</evidence>
<keyword evidence="1" id="KW-1133">Transmembrane helix</keyword>
<dbReference type="AlphaFoldDB" id="A0A2A3TXR5"/>
<dbReference type="RefSeq" id="WP_080662450.1">
    <property type="nucleotide sequence ID" value="NZ_CAKMBG010000001.1"/>
</dbReference>
<keyword evidence="1" id="KW-0472">Membrane</keyword>
<proteinExistence type="predicted"/>
<name>A0A2A3TXR5_LEVBR</name>